<evidence type="ECO:0000313" key="2">
    <source>
        <dbReference type="EMBL" id="RIA79092.1"/>
    </source>
</evidence>
<keyword evidence="1" id="KW-0472">Membrane</keyword>
<dbReference type="EMBL" id="QKYT01001566">
    <property type="protein sequence ID" value="RIA79092.1"/>
    <property type="molecule type" value="Genomic_DNA"/>
</dbReference>
<evidence type="ECO:0000313" key="3">
    <source>
        <dbReference type="Proteomes" id="UP000265703"/>
    </source>
</evidence>
<name>A0A397S0M2_9GLOM</name>
<dbReference type="AlphaFoldDB" id="A0A397S0M2"/>
<reference evidence="2 3" key="1">
    <citation type="submission" date="2018-06" db="EMBL/GenBank/DDBJ databases">
        <title>Comparative genomics reveals the genomic features of Rhizophagus irregularis, R. cerebriforme, R. diaphanum and Gigaspora rosea, and their symbiotic lifestyle signature.</title>
        <authorList>
            <person name="Morin E."/>
            <person name="San Clemente H."/>
            <person name="Chen E.C.H."/>
            <person name="De La Providencia I."/>
            <person name="Hainaut M."/>
            <person name="Kuo A."/>
            <person name="Kohler A."/>
            <person name="Murat C."/>
            <person name="Tang N."/>
            <person name="Roy S."/>
            <person name="Loubradou J."/>
            <person name="Henrissat B."/>
            <person name="Grigoriev I.V."/>
            <person name="Corradi N."/>
            <person name="Roux C."/>
            <person name="Martin F.M."/>
        </authorList>
    </citation>
    <scope>NUCLEOTIDE SEQUENCE [LARGE SCALE GENOMIC DNA]</scope>
    <source>
        <strain evidence="2 3">DAOM 227022</strain>
    </source>
</reference>
<feature type="transmembrane region" description="Helical" evidence="1">
    <location>
        <begin position="6"/>
        <end position="25"/>
    </location>
</feature>
<keyword evidence="3" id="KW-1185">Reference proteome</keyword>
<evidence type="ECO:0000256" key="1">
    <source>
        <dbReference type="SAM" id="Phobius"/>
    </source>
</evidence>
<keyword evidence="1" id="KW-0812">Transmembrane</keyword>
<gene>
    <name evidence="2" type="ORF">C1645_882833</name>
</gene>
<protein>
    <submittedName>
        <fullName evidence="2">Uncharacterized protein</fullName>
    </submittedName>
</protein>
<accession>A0A397S0M2</accession>
<dbReference type="Proteomes" id="UP000265703">
    <property type="component" value="Unassembled WGS sequence"/>
</dbReference>
<proteinExistence type="predicted"/>
<sequence length="67" mass="7863">MINGPTGISALSVDIGCVYIKWWILRLLIRYRMVFQLLTNGNSLLGLLRNKMDERSGRRVQNFYFLK</sequence>
<comment type="caution">
    <text evidence="2">The sequence shown here is derived from an EMBL/GenBank/DDBJ whole genome shotgun (WGS) entry which is preliminary data.</text>
</comment>
<organism evidence="2 3">
    <name type="scientific">Glomus cerebriforme</name>
    <dbReference type="NCBI Taxonomy" id="658196"/>
    <lineage>
        <taxon>Eukaryota</taxon>
        <taxon>Fungi</taxon>
        <taxon>Fungi incertae sedis</taxon>
        <taxon>Mucoromycota</taxon>
        <taxon>Glomeromycotina</taxon>
        <taxon>Glomeromycetes</taxon>
        <taxon>Glomerales</taxon>
        <taxon>Glomeraceae</taxon>
        <taxon>Glomus</taxon>
    </lineage>
</organism>
<keyword evidence="1" id="KW-1133">Transmembrane helix</keyword>